<feature type="domain" description="PAS" evidence="8">
    <location>
        <begin position="13"/>
        <end position="77"/>
    </location>
</feature>
<keyword evidence="11" id="KW-1185">Reference proteome</keyword>
<dbReference type="Pfam" id="PF02518">
    <property type="entry name" value="HATPase_c"/>
    <property type="match status" value="1"/>
</dbReference>
<dbReference type="GO" id="GO:0000155">
    <property type="term" value="F:phosphorelay sensor kinase activity"/>
    <property type="evidence" value="ECO:0007669"/>
    <property type="project" value="InterPro"/>
</dbReference>
<dbReference type="InterPro" id="IPR013655">
    <property type="entry name" value="PAS_fold_3"/>
</dbReference>
<accession>A0A6B0VS45</accession>
<dbReference type="InterPro" id="IPR013656">
    <property type="entry name" value="PAS_4"/>
</dbReference>
<dbReference type="PANTHER" id="PTHR43304:SF1">
    <property type="entry name" value="PAC DOMAIN-CONTAINING PROTEIN"/>
    <property type="match status" value="1"/>
</dbReference>
<evidence type="ECO:0000259" key="8">
    <source>
        <dbReference type="PROSITE" id="PS50112"/>
    </source>
</evidence>
<dbReference type="RefSeq" id="WP_160066688.1">
    <property type="nucleotide sequence ID" value="NZ_WUYX01000066.1"/>
</dbReference>
<dbReference type="InterPro" id="IPR004358">
    <property type="entry name" value="Sig_transdc_His_kin-like_C"/>
</dbReference>
<gene>
    <name evidence="10" type="ORF">GS429_17785</name>
</gene>
<dbReference type="NCBIfam" id="TIGR00229">
    <property type="entry name" value="sensory_box"/>
    <property type="match status" value="2"/>
</dbReference>
<dbReference type="PANTHER" id="PTHR43304">
    <property type="entry name" value="PHYTOCHROME-LIKE PROTEIN CPH1"/>
    <property type="match status" value="1"/>
</dbReference>
<dbReference type="EC" id="2.7.13.3" evidence="2"/>
<dbReference type="SMART" id="SM00091">
    <property type="entry name" value="PAS"/>
    <property type="match status" value="2"/>
</dbReference>
<feature type="coiled-coil region" evidence="6">
    <location>
        <begin position="253"/>
        <end position="280"/>
    </location>
</feature>
<evidence type="ECO:0000256" key="1">
    <source>
        <dbReference type="ARBA" id="ARBA00000085"/>
    </source>
</evidence>
<dbReference type="InterPro" id="IPR035965">
    <property type="entry name" value="PAS-like_dom_sf"/>
</dbReference>
<feature type="domain" description="PAC" evidence="9">
    <location>
        <begin position="219"/>
        <end position="269"/>
    </location>
</feature>
<dbReference type="SUPFAM" id="SSF55874">
    <property type="entry name" value="ATPase domain of HSP90 chaperone/DNA topoisomerase II/histidine kinase"/>
    <property type="match status" value="1"/>
</dbReference>
<dbReference type="Proteomes" id="UP000434101">
    <property type="component" value="Unassembled WGS sequence"/>
</dbReference>
<feature type="domain" description="PAS" evidence="8">
    <location>
        <begin position="139"/>
        <end position="216"/>
    </location>
</feature>
<comment type="caution">
    <text evidence="10">The sequence shown here is derived from an EMBL/GenBank/DDBJ whole genome shotgun (WGS) entry which is preliminary data.</text>
</comment>
<sequence length="487" mass="54860">MADSEQANSPELPLEEYRMLVECSNDIATITKPNGEITYVSPSVRRVLGYEPEELIGEIGYDYQHPSDCERTAEAFEALEADPETPQAVETRFRRADGSWCWIEATIRKYPGTDDGQRILVNSRDVTGRKRRDEEMQTLAREYRTLLENVQDAIFLVGVEHSERDVEFRFERLSPSYESTTGLTTEEFKGKTPREVFGEEVGAEVEANYRRCVERCEPITYQEELPMPEGTIAWQTKLAPVGVSGEVSQIIGIARNITELRDHEQQLTEQRDNLDILNQVLRHDIRNELQLVTAYANTIADRVEGDDLTYVETIQESAERAVKLTETARDMSEVMLTDTSNLREVDLQIVLNRVLRDVRSTHSDVIITEEGSVPSDTVLANDMLDSVFHNLLTNAVHHNDQDVPEVSVTASEREDSIVVRVADNGPGVPDSQKETVFGKGERGLDSPGTGLGLYLVESLVDIYGGDVWIEDNEPHGAIFVVELRKVQ</sequence>
<dbReference type="PROSITE" id="PS50112">
    <property type="entry name" value="PAS"/>
    <property type="match status" value="2"/>
</dbReference>
<dbReference type="InterPro" id="IPR001610">
    <property type="entry name" value="PAC"/>
</dbReference>
<dbReference type="Gene3D" id="3.30.450.20">
    <property type="entry name" value="PAS domain"/>
    <property type="match status" value="2"/>
</dbReference>
<dbReference type="SMART" id="SM00387">
    <property type="entry name" value="HATPase_c"/>
    <property type="match status" value="1"/>
</dbReference>
<dbReference type="SUPFAM" id="SSF55785">
    <property type="entry name" value="PYP-like sensor domain (PAS domain)"/>
    <property type="match status" value="2"/>
</dbReference>
<keyword evidence="6" id="KW-0175">Coiled coil</keyword>
<name>A0A6B0VS45_9EURY</name>
<dbReference type="InterPro" id="IPR000700">
    <property type="entry name" value="PAS-assoc_C"/>
</dbReference>
<dbReference type="InterPro" id="IPR003661">
    <property type="entry name" value="HisK_dim/P_dom"/>
</dbReference>
<proteinExistence type="predicted"/>
<keyword evidence="4" id="KW-0808">Transferase</keyword>
<evidence type="ECO:0000313" key="10">
    <source>
        <dbReference type="EMBL" id="MXV63877.1"/>
    </source>
</evidence>
<dbReference type="InterPro" id="IPR003594">
    <property type="entry name" value="HATPase_dom"/>
</dbReference>
<dbReference type="PRINTS" id="PR00344">
    <property type="entry name" value="BCTRLSENSOR"/>
</dbReference>
<keyword evidence="5" id="KW-0418">Kinase</keyword>
<dbReference type="Gene3D" id="3.30.565.10">
    <property type="entry name" value="Histidine kinase-like ATPase, C-terminal domain"/>
    <property type="match status" value="1"/>
</dbReference>
<dbReference type="CDD" id="cd00130">
    <property type="entry name" value="PAS"/>
    <property type="match status" value="1"/>
</dbReference>
<dbReference type="Pfam" id="PF08447">
    <property type="entry name" value="PAS_3"/>
    <property type="match status" value="1"/>
</dbReference>
<evidence type="ECO:0000313" key="11">
    <source>
        <dbReference type="Proteomes" id="UP000434101"/>
    </source>
</evidence>
<dbReference type="PROSITE" id="PS50113">
    <property type="entry name" value="PAC"/>
    <property type="match status" value="2"/>
</dbReference>
<reference evidence="10 11" key="1">
    <citation type="submission" date="2020-01" db="EMBL/GenBank/DDBJ databases">
        <title>Natronorubrum sp. JWXQ-INN 674 isolated from Inner Mongolia Autonomous Region of China.</title>
        <authorList>
            <person name="Xue Q."/>
        </authorList>
    </citation>
    <scope>NUCLEOTIDE SEQUENCE [LARGE SCALE GENOMIC DNA]</scope>
    <source>
        <strain evidence="10 11">JWXQ-INN-674</strain>
    </source>
</reference>
<feature type="domain" description="Histidine kinase" evidence="7">
    <location>
        <begin position="280"/>
        <end position="487"/>
    </location>
</feature>
<dbReference type="AlphaFoldDB" id="A0A6B0VS45"/>
<dbReference type="EMBL" id="WUYX01000066">
    <property type="protein sequence ID" value="MXV63877.1"/>
    <property type="molecule type" value="Genomic_DNA"/>
</dbReference>
<dbReference type="SMART" id="SM00086">
    <property type="entry name" value="PAC"/>
    <property type="match status" value="2"/>
</dbReference>
<dbReference type="InterPro" id="IPR005467">
    <property type="entry name" value="His_kinase_dom"/>
</dbReference>
<comment type="catalytic activity">
    <reaction evidence="1">
        <text>ATP + protein L-histidine = ADP + protein N-phospho-L-histidine.</text>
        <dbReference type="EC" id="2.7.13.3"/>
    </reaction>
</comment>
<feature type="domain" description="PAC" evidence="9">
    <location>
        <begin position="87"/>
        <end position="138"/>
    </location>
</feature>
<evidence type="ECO:0000256" key="5">
    <source>
        <dbReference type="ARBA" id="ARBA00022777"/>
    </source>
</evidence>
<dbReference type="CDD" id="cd00082">
    <property type="entry name" value="HisKA"/>
    <property type="match status" value="1"/>
</dbReference>
<evidence type="ECO:0000259" key="7">
    <source>
        <dbReference type="PROSITE" id="PS50109"/>
    </source>
</evidence>
<dbReference type="InterPro" id="IPR052162">
    <property type="entry name" value="Sensor_kinase/Photoreceptor"/>
</dbReference>
<dbReference type="Pfam" id="PF08448">
    <property type="entry name" value="PAS_4"/>
    <property type="match status" value="1"/>
</dbReference>
<keyword evidence="3" id="KW-0597">Phosphoprotein</keyword>
<evidence type="ECO:0000256" key="4">
    <source>
        <dbReference type="ARBA" id="ARBA00022679"/>
    </source>
</evidence>
<dbReference type="InterPro" id="IPR000014">
    <property type="entry name" value="PAS"/>
</dbReference>
<evidence type="ECO:0000259" key="9">
    <source>
        <dbReference type="PROSITE" id="PS50113"/>
    </source>
</evidence>
<dbReference type="InterPro" id="IPR036890">
    <property type="entry name" value="HATPase_C_sf"/>
</dbReference>
<protein>
    <recommendedName>
        <fullName evidence="2">histidine kinase</fullName>
        <ecNumber evidence="2">2.7.13.3</ecNumber>
    </recommendedName>
</protein>
<organism evidence="10 11">
    <name type="scientific">Natronorubrum halalkaliphilum</name>
    <dbReference type="NCBI Taxonomy" id="2691917"/>
    <lineage>
        <taxon>Archaea</taxon>
        <taxon>Methanobacteriati</taxon>
        <taxon>Methanobacteriota</taxon>
        <taxon>Stenosarchaea group</taxon>
        <taxon>Halobacteria</taxon>
        <taxon>Halobacteriales</taxon>
        <taxon>Natrialbaceae</taxon>
        <taxon>Natronorubrum</taxon>
    </lineage>
</organism>
<evidence type="ECO:0000256" key="6">
    <source>
        <dbReference type="SAM" id="Coils"/>
    </source>
</evidence>
<dbReference type="OrthoDB" id="3369at2157"/>
<evidence type="ECO:0000256" key="2">
    <source>
        <dbReference type="ARBA" id="ARBA00012438"/>
    </source>
</evidence>
<evidence type="ECO:0000256" key="3">
    <source>
        <dbReference type="ARBA" id="ARBA00022553"/>
    </source>
</evidence>
<dbReference type="PROSITE" id="PS50109">
    <property type="entry name" value="HIS_KIN"/>
    <property type="match status" value="1"/>
</dbReference>